<feature type="domain" description="Molybdopterin cofactor biosynthesis C (MoaC)" evidence="7">
    <location>
        <begin position="24"/>
        <end position="158"/>
    </location>
</feature>
<comment type="function">
    <text evidence="6">Catalyzes the conversion of (8S)-3',8-cyclo-7,8-dihydroguanosine 5'-triphosphate to cyclic pyranopterin monophosphate (cPMP).</text>
</comment>
<dbReference type="EMBL" id="SIJB01000014">
    <property type="protein sequence ID" value="NBI28488.1"/>
    <property type="molecule type" value="Genomic_DNA"/>
</dbReference>
<dbReference type="InterPro" id="IPR047594">
    <property type="entry name" value="MoaC_bact/euk"/>
</dbReference>
<dbReference type="InterPro" id="IPR036522">
    <property type="entry name" value="MoaC_sf"/>
</dbReference>
<dbReference type="OrthoDB" id="9794429at2"/>
<dbReference type="Proteomes" id="UP000448943">
    <property type="component" value="Unassembled WGS sequence"/>
</dbReference>
<comment type="similarity">
    <text evidence="6">Belongs to the MoaC family.</text>
</comment>
<dbReference type="PANTHER" id="PTHR22960">
    <property type="entry name" value="MOLYBDOPTERIN COFACTOR SYNTHESIS PROTEIN A"/>
    <property type="match status" value="1"/>
</dbReference>
<dbReference type="NCBIfam" id="TIGR00581">
    <property type="entry name" value="moaC"/>
    <property type="match status" value="1"/>
</dbReference>
<dbReference type="InterPro" id="IPR050105">
    <property type="entry name" value="MoCo_biosynth_MoaA/MoaC"/>
</dbReference>
<dbReference type="UniPathway" id="UPA00344"/>
<evidence type="ECO:0000256" key="4">
    <source>
        <dbReference type="ARBA" id="ARBA00023150"/>
    </source>
</evidence>
<keyword evidence="4 6" id="KW-0501">Molybdenum cofactor biosynthesis</keyword>
<dbReference type="NCBIfam" id="NF006870">
    <property type="entry name" value="PRK09364.1"/>
    <property type="match status" value="1"/>
</dbReference>
<evidence type="ECO:0000313" key="9">
    <source>
        <dbReference type="Proteomes" id="UP000448943"/>
    </source>
</evidence>
<dbReference type="GO" id="GO:0006777">
    <property type="term" value="P:Mo-molybdopterin cofactor biosynthetic process"/>
    <property type="evidence" value="ECO:0007669"/>
    <property type="project" value="UniProtKB-UniRule"/>
</dbReference>
<dbReference type="SUPFAM" id="SSF55040">
    <property type="entry name" value="Molybdenum cofactor biosynthesis protein C, MoaC"/>
    <property type="match status" value="1"/>
</dbReference>
<feature type="active site" evidence="6">
    <location>
        <position position="136"/>
    </location>
</feature>
<feature type="binding site" evidence="6">
    <location>
        <begin position="84"/>
        <end position="86"/>
    </location>
    <ligand>
        <name>substrate</name>
    </ligand>
</feature>
<keyword evidence="5 6" id="KW-0456">Lyase</keyword>
<dbReference type="AlphaFoldDB" id="A0A6N9Q2I0"/>
<dbReference type="HAMAP" id="MF_01224_B">
    <property type="entry name" value="MoaC_B"/>
    <property type="match status" value="1"/>
</dbReference>
<evidence type="ECO:0000256" key="1">
    <source>
        <dbReference type="ARBA" id="ARBA00001637"/>
    </source>
</evidence>
<dbReference type="GO" id="GO:0061799">
    <property type="term" value="F:cyclic pyranopterin monophosphate synthase activity"/>
    <property type="evidence" value="ECO:0007669"/>
    <property type="project" value="UniProtKB-UniRule"/>
</dbReference>
<dbReference type="EC" id="4.6.1.17" evidence="3 6"/>
<dbReference type="PANTHER" id="PTHR22960:SF29">
    <property type="entry name" value="CYCLIC PYRANOPTERIN MONOPHOSPHATE SYNTHASE"/>
    <property type="match status" value="1"/>
</dbReference>
<accession>A0A6N9Q2I0</accession>
<dbReference type="InterPro" id="IPR002820">
    <property type="entry name" value="Mopterin_CF_biosynth-C_dom"/>
</dbReference>
<sequence>MKEKCYLEEGTTFTHMNEQGRARMVDVSEKNQTKRTALAKTSMKMESTTLTAIKEGKIKKGDVLAVAQVAGIMAAKKTSEWIPMCHPIPITGIDIRFSDNNKDELYIEAIVSTVGKTGVEMEALTAASATALTVYDMCKALEKAIIIGPTYLAEKTGGKSGDYHR</sequence>
<gene>
    <name evidence="6 8" type="primary">moaC</name>
    <name evidence="8" type="ORF">ERL59_05920</name>
</gene>
<evidence type="ECO:0000313" key="8">
    <source>
        <dbReference type="EMBL" id="NBI28488.1"/>
    </source>
</evidence>
<evidence type="ECO:0000256" key="6">
    <source>
        <dbReference type="HAMAP-Rule" id="MF_01224"/>
    </source>
</evidence>
<dbReference type="InterPro" id="IPR023045">
    <property type="entry name" value="MoaC"/>
</dbReference>
<reference evidence="8 9" key="1">
    <citation type="submission" date="2019-01" db="EMBL/GenBank/DDBJ databases">
        <title>Chengkuizengella sp. nov., isolated from deep-sea sediment of East Pacific Ocean.</title>
        <authorList>
            <person name="Yang J."/>
            <person name="Lai Q."/>
            <person name="Shao Z."/>
        </authorList>
    </citation>
    <scope>NUCLEOTIDE SEQUENCE [LARGE SCALE GENOMIC DNA]</scope>
    <source>
        <strain evidence="8 9">YPA3-1-1</strain>
    </source>
</reference>
<protein>
    <recommendedName>
        <fullName evidence="3 6">Cyclic pyranopterin monophosphate synthase</fullName>
        <ecNumber evidence="3 6">4.6.1.17</ecNumber>
    </recommendedName>
    <alternativeName>
        <fullName evidence="6">Molybdenum cofactor biosynthesis protein C</fullName>
    </alternativeName>
</protein>
<comment type="subunit">
    <text evidence="6">Homohexamer; trimer of dimers.</text>
</comment>
<comment type="caution">
    <text evidence="8">The sequence shown here is derived from an EMBL/GenBank/DDBJ whole genome shotgun (WGS) entry which is preliminary data.</text>
</comment>
<dbReference type="Gene3D" id="3.30.70.640">
    <property type="entry name" value="Molybdopterin cofactor biosynthesis C (MoaC) domain"/>
    <property type="match status" value="1"/>
</dbReference>
<comment type="catalytic activity">
    <reaction evidence="1 6">
        <text>(8S)-3',8-cyclo-7,8-dihydroguanosine 5'-triphosphate = cyclic pyranopterin phosphate + diphosphate</text>
        <dbReference type="Rhea" id="RHEA:49580"/>
        <dbReference type="ChEBI" id="CHEBI:33019"/>
        <dbReference type="ChEBI" id="CHEBI:59648"/>
        <dbReference type="ChEBI" id="CHEBI:131766"/>
        <dbReference type="EC" id="4.6.1.17"/>
    </reaction>
</comment>
<proteinExistence type="inferred from homology"/>
<feature type="binding site" evidence="6">
    <location>
        <begin position="121"/>
        <end position="122"/>
    </location>
    <ligand>
        <name>substrate</name>
    </ligand>
</feature>
<evidence type="ECO:0000256" key="2">
    <source>
        <dbReference type="ARBA" id="ARBA00005046"/>
    </source>
</evidence>
<evidence type="ECO:0000259" key="7">
    <source>
        <dbReference type="Pfam" id="PF01967"/>
    </source>
</evidence>
<name>A0A6N9Q2I0_9BACL</name>
<keyword evidence="9" id="KW-1185">Reference proteome</keyword>
<organism evidence="8 9">
    <name type="scientific">Chengkuizengella marina</name>
    <dbReference type="NCBI Taxonomy" id="2507566"/>
    <lineage>
        <taxon>Bacteria</taxon>
        <taxon>Bacillati</taxon>
        <taxon>Bacillota</taxon>
        <taxon>Bacilli</taxon>
        <taxon>Bacillales</taxon>
        <taxon>Paenibacillaceae</taxon>
        <taxon>Chengkuizengella</taxon>
    </lineage>
</organism>
<comment type="pathway">
    <text evidence="2 6">Cofactor biosynthesis; molybdopterin biosynthesis.</text>
</comment>
<evidence type="ECO:0000256" key="3">
    <source>
        <dbReference type="ARBA" id="ARBA00012575"/>
    </source>
</evidence>
<dbReference type="Pfam" id="PF01967">
    <property type="entry name" value="MoaC"/>
    <property type="match status" value="1"/>
</dbReference>
<evidence type="ECO:0000256" key="5">
    <source>
        <dbReference type="ARBA" id="ARBA00023239"/>
    </source>
</evidence>